<keyword evidence="1" id="KW-0143">Chaperone</keyword>
<dbReference type="AlphaFoldDB" id="A0A9N9D1C4"/>
<reference evidence="4" key="1">
    <citation type="submission" date="2021-06" db="EMBL/GenBank/DDBJ databases">
        <authorList>
            <person name="Kallberg Y."/>
            <person name="Tangrot J."/>
            <person name="Rosling A."/>
        </authorList>
    </citation>
    <scope>NUCLEOTIDE SEQUENCE</scope>
    <source>
        <strain evidence="4">FL966</strain>
    </source>
</reference>
<accession>A0A9N9D1C4</accession>
<dbReference type="InterPro" id="IPR018253">
    <property type="entry name" value="DnaJ_domain_CS"/>
</dbReference>
<evidence type="ECO:0000313" key="4">
    <source>
        <dbReference type="EMBL" id="CAG8622361.1"/>
    </source>
</evidence>
<feature type="domain" description="J" evidence="3">
    <location>
        <begin position="334"/>
        <end position="398"/>
    </location>
</feature>
<protein>
    <submittedName>
        <fullName evidence="4">20519_t:CDS:1</fullName>
    </submittedName>
</protein>
<feature type="region of interest" description="Disordered" evidence="2">
    <location>
        <begin position="28"/>
        <end position="49"/>
    </location>
</feature>
<comment type="caution">
    <text evidence="4">The sequence shown here is derived from an EMBL/GenBank/DDBJ whole genome shotgun (WGS) entry which is preliminary data.</text>
</comment>
<evidence type="ECO:0000256" key="2">
    <source>
        <dbReference type="SAM" id="MobiDB-lite"/>
    </source>
</evidence>
<organism evidence="4 5">
    <name type="scientific">Cetraspora pellucida</name>
    <dbReference type="NCBI Taxonomy" id="1433469"/>
    <lineage>
        <taxon>Eukaryota</taxon>
        <taxon>Fungi</taxon>
        <taxon>Fungi incertae sedis</taxon>
        <taxon>Mucoromycota</taxon>
        <taxon>Glomeromycotina</taxon>
        <taxon>Glomeromycetes</taxon>
        <taxon>Diversisporales</taxon>
        <taxon>Gigasporaceae</taxon>
        <taxon>Cetraspora</taxon>
    </lineage>
</organism>
<feature type="compositionally biased region" description="Low complexity" evidence="2">
    <location>
        <begin position="30"/>
        <end position="46"/>
    </location>
</feature>
<sequence>MQPLSPCAVVITGQLGFGGCGSPRLKPKSVKSSFNNSSPSTTSSHQKSSRIVQSILSSVLQLASSTNSTVEFTKREFVNSQIEPSNKKSLLSEMLKKNIDSKEMNQTLRGKAIINDVITTDNETISNTSTKKVLKFGNCPLVVRERSSTHVNDDDSSKPNLSTAAAATTTVTSTTESPTSSHSTASNYSTAVSILTPTNTTIHYYKSKSLPYPRNGIIMNAQPINLRRKGIPIPLYNHYGSKDKFYRRKLCHRHNYYGDEKSKDKKLNLEWTKDSDDILWPISEEWLPHDPLCEDRYITISKKSLEKKMNLNSILESINSTEKDKDDDDKFYKDLYEILGCTSSCTTEQISTEYKKRALNCHPDKVKDENAKKKFYQLSTAYNILTDEIERSQYDRWRTGSIKIPYKMWREMVMRRGHTVHWTSPPKQPLKITDSLDTETSSNQSYDNNTCIKYNTSKFGRKSRQDDLYEKFRNYEI</sequence>
<keyword evidence="5" id="KW-1185">Reference proteome</keyword>
<dbReference type="OrthoDB" id="436519at2759"/>
<evidence type="ECO:0000256" key="1">
    <source>
        <dbReference type="ARBA" id="ARBA00023186"/>
    </source>
</evidence>
<evidence type="ECO:0000259" key="3">
    <source>
        <dbReference type="PROSITE" id="PS50076"/>
    </source>
</evidence>
<dbReference type="Pfam" id="PF00226">
    <property type="entry name" value="DnaJ"/>
    <property type="match status" value="1"/>
</dbReference>
<dbReference type="InterPro" id="IPR001623">
    <property type="entry name" value="DnaJ_domain"/>
</dbReference>
<dbReference type="PANTHER" id="PTHR44500">
    <property type="entry name" value="DNAJ HOMOLOG SUBFAMILY C MEMBER 12"/>
    <property type="match status" value="1"/>
</dbReference>
<dbReference type="GO" id="GO:0005737">
    <property type="term" value="C:cytoplasm"/>
    <property type="evidence" value="ECO:0007669"/>
    <property type="project" value="TreeGrafter"/>
</dbReference>
<dbReference type="PRINTS" id="PR00625">
    <property type="entry name" value="JDOMAIN"/>
</dbReference>
<feature type="compositionally biased region" description="Basic and acidic residues" evidence="2">
    <location>
        <begin position="147"/>
        <end position="157"/>
    </location>
</feature>
<dbReference type="SMART" id="SM00271">
    <property type="entry name" value="DnaJ"/>
    <property type="match status" value="1"/>
</dbReference>
<dbReference type="PROSITE" id="PS00636">
    <property type="entry name" value="DNAJ_1"/>
    <property type="match status" value="1"/>
</dbReference>
<dbReference type="Gene3D" id="1.10.287.110">
    <property type="entry name" value="DnaJ domain"/>
    <property type="match status" value="1"/>
</dbReference>
<name>A0A9N9D1C4_9GLOM</name>
<feature type="region of interest" description="Disordered" evidence="2">
    <location>
        <begin position="147"/>
        <end position="186"/>
    </location>
</feature>
<feature type="compositionally biased region" description="Low complexity" evidence="2">
    <location>
        <begin position="162"/>
        <end position="186"/>
    </location>
</feature>
<dbReference type="EMBL" id="CAJVQA010005518">
    <property type="protein sequence ID" value="CAG8622361.1"/>
    <property type="molecule type" value="Genomic_DNA"/>
</dbReference>
<evidence type="ECO:0000313" key="5">
    <source>
        <dbReference type="Proteomes" id="UP000789759"/>
    </source>
</evidence>
<dbReference type="SUPFAM" id="SSF46565">
    <property type="entry name" value="Chaperone J-domain"/>
    <property type="match status" value="1"/>
</dbReference>
<dbReference type="InterPro" id="IPR029827">
    <property type="entry name" value="JDP1-like"/>
</dbReference>
<gene>
    <name evidence="4" type="ORF">CPELLU_LOCUS7987</name>
</gene>
<dbReference type="CDD" id="cd06257">
    <property type="entry name" value="DnaJ"/>
    <property type="match status" value="1"/>
</dbReference>
<dbReference type="InterPro" id="IPR036869">
    <property type="entry name" value="J_dom_sf"/>
</dbReference>
<proteinExistence type="predicted"/>
<dbReference type="Proteomes" id="UP000789759">
    <property type="component" value="Unassembled WGS sequence"/>
</dbReference>
<dbReference type="PANTHER" id="PTHR44500:SF1">
    <property type="entry name" value="DNAJ HOMOLOG SUBFAMILY C MEMBER 12"/>
    <property type="match status" value="1"/>
</dbReference>
<dbReference type="PROSITE" id="PS50076">
    <property type="entry name" value="DNAJ_2"/>
    <property type="match status" value="1"/>
</dbReference>